<accession>A0A839HKQ9</accession>
<dbReference type="AlphaFoldDB" id="A0A839HKQ9"/>
<dbReference type="RefSeq" id="WP_182662645.1">
    <property type="nucleotide sequence ID" value="NZ_JACIVI010000001.1"/>
</dbReference>
<dbReference type="PROSITE" id="PS51257">
    <property type="entry name" value="PROKAR_LIPOPROTEIN"/>
    <property type="match status" value="1"/>
</dbReference>
<keyword evidence="2" id="KW-0732">Signal</keyword>
<feature type="compositionally biased region" description="Basic and acidic residues" evidence="1">
    <location>
        <begin position="38"/>
        <end position="65"/>
    </location>
</feature>
<gene>
    <name evidence="3" type="ORF">H4F90_06785</name>
</gene>
<name>A0A839HKQ9_9BURK</name>
<evidence type="ECO:0000256" key="1">
    <source>
        <dbReference type="SAM" id="MobiDB-lite"/>
    </source>
</evidence>
<comment type="caution">
    <text evidence="3">The sequence shown here is derived from an EMBL/GenBank/DDBJ whole genome shotgun (WGS) entry which is preliminary data.</text>
</comment>
<feature type="region of interest" description="Disordered" evidence="1">
    <location>
        <begin position="38"/>
        <end position="73"/>
    </location>
</feature>
<dbReference type="Proteomes" id="UP000586093">
    <property type="component" value="Unassembled WGS sequence"/>
</dbReference>
<organism evidence="3 4">
    <name type="scientific">Aquariibacter albus</name>
    <dbReference type="NCBI Taxonomy" id="2759899"/>
    <lineage>
        <taxon>Bacteria</taxon>
        <taxon>Pseudomonadati</taxon>
        <taxon>Pseudomonadota</taxon>
        <taxon>Betaproteobacteria</taxon>
        <taxon>Burkholderiales</taxon>
        <taxon>Sphaerotilaceae</taxon>
        <taxon>Aquariibacter</taxon>
    </lineage>
</organism>
<evidence type="ECO:0000313" key="3">
    <source>
        <dbReference type="EMBL" id="MBB1161682.1"/>
    </source>
</evidence>
<evidence type="ECO:0000313" key="4">
    <source>
        <dbReference type="Proteomes" id="UP000586093"/>
    </source>
</evidence>
<feature type="chain" id="PRO_5032958179" description="Apolipophorin" evidence="2">
    <location>
        <begin position="20"/>
        <end position="93"/>
    </location>
</feature>
<proteinExistence type="predicted"/>
<feature type="signal peptide" evidence="2">
    <location>
        <begin position="1"/>
        <end position="19"/>
    </location>
</feature>
<evidence type="ECO:0000256" key="2">
    <source>
        <dbReference type="SAM" id="SignalP"/>
    </source>
</evidence>
<dbReference type="EMBL" id="JACIVI010000001">
    <property type="protein sequence ID" value="MBB1161682.1"/>
    <property type="molecule type" value="Genomic_DNA"/>
</dbReference>
<evidence type="ECO:0008006" key="5">
    <source>
        <dbReference type="Google" id="ProtNLM"/>
    </source>
</evidence>
<reference evidence="3 4" key="1">
    <citation type="submission" date="2020-08" db="EMBL/GenBank/DDBJ databases">
        <title>Aquariorum lacteus gen. nov., sp. nov., a new member of the family Comamonadaceae, isolated from freshwater aquarium.</title>
        <authorList>
            <person name="Chun S.-J."/>
        </authorList>
    </citation>
    <scope>NUCLEOTIDE SEQUENCE [LARGE SCALE GENOMIC DNA]</scope>
    <source>
        <strain evidence="3 4">SJAQ100</strain>
    </source>
</reference>
<keyword evidence="4" id="KW-1185">Reference proteome</keyword>
<sequence>MRPLLLLAVCLPLTLGLSACEKKPEGLIEQAQDKVNDALDRRPNEKLKDAAEDLGKAAAEAREAAGKAAEGAAESVGKALKDAGKAMEQAASR</sequence>
<protein>
    <recommendedName>
        <fullName evidence="5">Apolipophorin</fullName>
    </recommendedName>
</protein>